<dbReference type="AlphaFoldDB" id="A0A6F9D7U1"/>
<accession>A0A6F9D7U1</accession>
<sequence>MSFNVLMQPPPLRPGEELGQYFNMLESYCTSVDASEEMKRHLFLASIGNDLKWAIQEKDSNLFTIPFKHLKERALRHKSSGQHAERQRAELIRRVQLPGESARDFVYALQTLGDNAYSNSSEAALKNKVLYITLLQGLQDRRLAETIPAATKYTRTFRAAAQVVVDAQVPSFVQVATVNAKTSEIDMILKKLEDMERRTTERSAKFEDTLKTLQAEVDSLKRTGHFYGKHEQKRKCYGCGQPGYFRRDCPHLSMRPKMIRVSREARSLPTSFRRPSKHPVDVKESPSQQPTAPGRANRPGPETMPKERIESPPALARFVSILVGQTTMCALLDTGSGVCLMSAIKWDSFGAEQNLQINKSPSTW</sequence>
<dbReference type="GO" id="GO:0003676">
    <property type="term" value="F:nucleic acid binding"/>
    <property type="evidence" value="ECO:0007669"/>
    <property type="project" value="InterPro"/>
</dbReference>
<keyword evidence="1" id="KW-0862">Zinc</keyword>
<keyword evidence="2" id="KW-0175">Coiled coil</keyword>
<feature type="coiled-coil region" evidence="2">
    <location>
        <begin position="178"/>
        <end position="223"/>
    </location>
</feature>
<evidence type="ECO:0000259" key="4">
    <source>
        <dbReference type="PROSITE" id="PS50158"/>
    </source>
</evidence>
<keyword evidence="1" id="KW-0863">Zinc-finger</keyword>
<evidence type="ECO:0000313" key="5">
    <source>
        <dbReference type="EMBL" id="CAB3225647.1"/>
    </source>
</evidence>
<dbReference type="InterPro" id="IPR036875">
    <property type="entry name" value="Znf_CCHC_sf"/>
</dbReference>
<dbReference type="InterPro" id="IPR001878">
    <property type="entry name" value="Znf_CCHC"/>
</dbReference>
<dbReference type="GO" id="GO:0008270">
    <property type="term" value="F:zinc ion binding"/>
    <property type="evidence" value="ECO:0007669"/>
    <property type="project" value="UniProtKB-KW"/>
</dbReference>
<proteinExistence type="evidence at transcript level"/>
<dbReference type="PROSITE" id="PS50158">
    <property type="entry name" value="ZF_CCHC"/>
    <property type="match status" value="1"/>
</dbReference>
<evidence type="ECO:0000256" key="2">
    <source>
        <dbReference type="SAM" id="Coils"/>
    </source>
</evidence>
<protein>
    <submittedName>
        <fullName evidence="5">Baculoviral IAP repeat-containing protein 3-like</fullName>
    </submittedName>
</protein>
<gene>
    <name evidence="5" type="primary">Birc3-007</name>
</gene>
<name>A0A6F9D7U1_9ASCI</name>
<feature type="domain" description="CCHC-type" evidence="4">
    <location>
        <begin position="234"/>
        <end position="250"/>
    </location>
</feature>
<keyword evidence="1" id="KW-0479">Metal-binding</keyword>
<evidence type="ECO:0000256" key="1">
    <source>
        <dbReference type="PROSITE-ProRule" id="PRU00047"/>
    </source>
</evidence>
<dbReference type="Gene3D" id="4.10.60.10">
    <property type="entry name" value="Zinc finger, CCHC-type"/>
    <property type="match status" value="1"/>
</dbReference>
<feature type="region of interest" description="Disordered" evidence="3">
    <location>
        <begin position="263"/>
        <end position="311"/>
    </location>
</feature>
<evidence type="ECO:0000256" key="3">
    <source>
        <dbReference type="SAM" id="MobiDB-lite"/>
    </source>
</evidence>
<dbReference type="EMBL" id="LR783337">
    <property type="protein sequence ID" value="CAB3225647.1"/>
    <property type="molecule type" value="mRNA"/>
</dbReference>
<dbReference type="SUPFAM" id="SSF57756">
    <property type="entry name" value="Retrovirus zinc finger-like domains"/>
    <property type="match status" value="1"/>
</dbReference>
<reference evidence="5" key="1">
    <citation type="submission" date="2020-04" db="EMBL/GenBank/DDBJ databases">
        <authorList>
            <person name="Neveu A P."/>
        </authorList>
    </citation>
    <scope>NUCLEOTIDE SEQUENCE</scope>
    <source>
        <tissue evidence="5">Whole embryo</tissue>
    </source>
</reference>
<organism evidence="5">
    <name type="scientific">Phallusia mammillata</name>
    <dbReference type="NCBI Taxonomy" id="59560"/>
    <lineage>
        <taxon>Eukaryota</taxon>
        <taxon>Metazoa</taxon>
        <taxon>Chordata</taxon>
        <taxon>Tunicata</taxon>
        <taxon>Ascidiacea</taxon>
        <taxon>Phlebobranchia</taxon>
        <taxon>Ascidiidae</taxon>
        <taxon>Phallusia</taxon>
    </lineage>
</organism>